<proteinExistence type="predicted"/>
<dbReference type="Proteomes" id="UP000546126">
    <property type="component" value="Unassembled WGS sequence"/>
</dbReference>
<evidence type="ECO:0008006" key="3">
    <source>
        <dbReference type="Google" id="ProtNLM"/>
    </source>
</evidence>
<comment type="caution">
    <text evidence="1">The sequence shown here is derived from an EMBL/GenBank/DDBJ whole genome shotgun (WGS) entry which is preliminary data.</text>
</comment>
<dbReference type="EMBL" id="JABWGO010000011">
    <property type="protein sequence ID" value="NUW45086.1"/>
    <property type="molecule type" value="Genomic_DNA"/>
</dbReference>
<dbReference type="AlphaFoldDB" id="A0A7Y6IVD0"/>
<evidence type="ECO:0000313" key="1">
    <source>
        <dbReference type="EMBL" id="NUW45086.1"/>
    </source>
</evidence>
<protein>
    <recommendedName>
        <fullName evidence="3">PknH-like extracellular domain-containing protein</fullName>
    </recommendedName>
</protein>
<dbReference type="RefSeq" id="WP_175604579.1">
    <property type="nucleotide sequence ID" value="NZ_JABWGO010000011.1"/>
</dbReference>
<accession>A0A7Y6IVD0</accession>
<keyword evidence="2" id="KW-1185">Reference proteome</keyword>
<evidence type="ECO:0000313" key="2">
    <source>
        <dbReference type="Proteomes" id="UP000546126"/>
    </source>
</evidence>
<gene>
    <name evidence="1" type="ORF">HT134_33940</name>
</gene>
<sequence length="198" mass="21415">MIQTGMAVLALAGVLSGGGGLPKGFLPSETHPPATQDEAYKVSDSLKRPLALNPCFRARPWDTGRVAARSVVHESPSRVDQEQLVLYRNPAAAERAMRGLRAELARCADVGKGIKRYRYFSKPLDVGDDGLRAGGRFYESGEQAVVVRRGAAVYVAATSGEPVYPTRSLPLRGFRELVGRAERMAEKVCELPEASCGR</sequence>
<reference evidence="1 2" key="1">
    <citation type="submission" date="2020-06" db="EMBL/GenBank/DDBJ databases">
        <authorList>
            <person name="Chanama M."/>
        </authorList>
    </citation>
    <scope>NUCLEOTIDE SEQUENCE [LARGE SCALE GENOMIC DNA]</scope>
    <source>
        <strain evidence="1 2">TBRC6557</strain>
    </source>
</reference>
<organism evidence="1 2">
    <name type="scientific">Nonomuraea rhodomycinica</name>
    <dbReference type="NCBI Taxonomy" id="1712872"/>
    <lineage>
        <taxon>Bacteria</taxon>
        <taxon>Bacillati</taxon>
        <taxon>Actinomycetota</taxon>
        <taxon>Actinomycetes</taxon>
        <taxon>Streptosporangiales</taxon>
        <taxon>Streptosporangiaceae</taxon>
        <taxon>Nonomuraea</taxon>
    </lineage>
</organism>
<name>A0A7Y6IVD0_9ACTN</name>